<dbReference type="Gene3D" id="3.30.1490.20">
    <property type="entry name" value="ATP-grasp fold, A domain"/>
    <property type="match status" value="1"/>
</dbReference>
<dbReference type="InterPro" id="IPR011761">
    <property type="entry name" value="ATP-grasp"/>
</dbReference>
<dbReference type="InterPro" id="IPR033747">
    <property type="entry name" value="PurE_ClassI"/>
</dbReference>
<dbReference type="HAMAP" id="MF_00138">
    <property type="entry name" value="GARS"/>
    <property type="match status" value="1"/>
</dbReference>
<reference evidence="15 16" key="1">
    <citation type="submission" date="2016-02" db="EMBL/GenBank/DDBJ databases">
        <title>Draft genome sequence of Thermodesulfatator sp. S606.</title>
        <authorList>
            <person name="Lai Q."/>
            <person name="Cao J."/>
            <person name="Dupont S."/>
            <person name="Shao Z."/>
            <person name="Jebbar M."/>
            <person name="Alain K."/>
        </authorList>
    </citation>
    <scope>NUCLEOTIDE SEQUENCE [LARGE SCALE GENOMIC DNA]</scope>
    <source>
        <strain evidence="15 16">S606</strain>
    </source>
</reference>
<evidence type="ECO:0000256" key="5">
    <source>
        <dbReference type="ARBA" id="ARBA00022723"/>
    </source>
</evidence>
<evidence type="ECO:0000313" key="16">
    <source>
        <dbReference type="Proteomes" id="UP000076964"/>
    </source>
</evidence>
<dbReference type="RefSeq" id="WP_068541564.1">
    <property type="nucleotide sequence ID" value="NZ_LSFI01000016.1"/>
</dbReference>
<dbReference type="Pfam" id="PF02844">
    <property type="entry name" value="GARS_N"/>
    <property type="match status" value="1"/>
</dbReference>
<dbReference type="EC" id="5.4.99.18" evidence="12"/>
<dbReference type="Gene3D" id="3.40.50.20">
    <property type="match status" value="1"/>
</dbReference>
<protein>
    <recommendedName>
        <fullName evidence="11 12">Multifunctional fusion protein</fullName>
    </recommendedName>
    <domain>
        <recommendedName>
            <fullName evidence="11">Phosphoribosylamine--glycine ligase</fullName>
            <ecNumber evidence="11">6.3.4.13</ecNumber>
        </recommendedName>
        <alternativeName>
            <fullName evidence="11">GARS</fullName>
        </alternativeName>
        <alternativeName>
            <fullName evidence="11">Glycinamide ribonucleotide synthetase</fullName>
        </alternativeName>
        <alternativeName>
            <fullName evidence="11">Phosphoribosylglycinamide synthetase</fullName>
        </alternativeName>
    </domain>
    <domain>
        <recommendedName>
            <fullName evidence="12">N5-carboxyaminoimidazole ribonucleotide mutase</fullName>
            <shortName evidence="12">N5-CAIR mutase</shortName>
            <ecNumber evidence="12">5.4.99.18</ecNumber>
        </recommendedName>
        <alternativeName>
            <fullName evidence="12">5-(carboxyamino)imidazole ribonucleotide mutase</fullName>
        </alternativeName>
    </domain>
</protein>
<dbReference type="OrthoDB" id="9807240at2"/>
<comment type="similarity">
    <text evidence="12">Belongs to the AIR carboxylase family. Class I subfamily.</text>
</comment>
<dbReference type="Pfam" id="PF00731">
    <property type="entry name" value="AIRC"/>
    <property type="match status" value="1"/>
</dbReference>
<evidence type="ECO:0000256" key="3">
    <source>
        <dbReference type="ARBA" id="ARBA00005174"/>
    </source>
</evidence>
<evidence type="ECO:0000256" key="4">
    <source>
        <dbReference type="ARBA" id="ARBA00022598"/>
    </source>
</evidence>
<name>A0A177E7S4_9BACT</name>
<dbReference type="InterPro" id="IPR013815">
    <property type="entry name" value="ATP_grasp_subdomain_1"/>
</dbReference>
<dbReference type="SUPFAM" id="SSF52440">
    <property type="entry name" value="PreATP-grasp domain"/>
    <property type="match status" value="1"/>
</dbReference>
<dbReference type="GO" id="GO:0046872">
    <property type="term" value="F:metal ion binding"/>
    <property type="evidence" value="ECO:0007669"/>
    <property type="project" value="UniProtKB-KW"/>
</dbReference>
<keyword evidence="8 13" id="KW-0067">ATP-binding</keyword>
<dbReference type="InterPro" id="IPR020559">
    <property type="entry name" value="PRibGlycinamide_synth_CS"/>
</dbReference>
<dbReference type="Gene3D" id="3.30.470.20">
    <property type="entry name" value="ATP-grasp fold, B domain"/>
    <property type="match status" value="1"/>
</dbReference>
<gene>
    <name evidence="12" type="primary">purE</name>
    <name evidence="11" type="synonym">purD</name>
    <name evidence="15" type="ORF">TH606_04205</name>
</gene>
<dbReference type="Gene3D" id="3.90.600.10">
    <property type="entry name" value="Phosphoribosylglycinamide synthetase, C-terminal domain"/>
    <property type="match status" value="1"/>
</dbReference>
<dbReference type="InterPro" id="IPR000031">
    <property type="entry name" value="PurE_dom"/>
</dbReference>
<dbReference type="EC" id="6.3.4.13" evidence="11"/>
<comment type="function">
    <text evidence="12">Catalyzes the conversion of N5-carboxyaminoimidazole ribonucleotide (N5-CAIR) to 4-carboxy-5-aminoimidazole ribonucleotide (CAIR).</text>
</comment>
<accession>A0A177E7S4</accession>
<comment type="catalytic activity">
    <reaction evidence="11">
        <text>5-phospho-beta-D-ribosylamine + glycine + ATP = N(1)-(5-phospho-beta-D-ribosyl)glycinamide + ADP + phosphate + H(+)</text>
        <dbReference type="Rhea" id="RHEA:17453"/>
        <dbReference type="ChEBI" id="CHEBI:15378"/>
        <dbReference type="ChEBI" id="CHEBI:30616"/>
        <dbReference type="ChEBI" id="CHEBI:43474"/>
        <dbReference type="ChEBI" id="CHEBI:57305"/>
        <dbReference type="ChEBI" id="CHEBI:58681"/>
        <dbReference type="ChEBI" id="CHEBI:143788"/>
        <dbReference type="ChEBI" id="CHEBI:456216"/>
        <dbReference type="EC" id="6.3.4.13"/>
    </reaction>
</comment>
<dbReference type="PROSITE" id="PS00184">
    <property type="entry name" value="GARS"/>
    <property type="match status" value="1"/>
</dbReference>
<comment type="catalytic activity">
    <reaction evidence="12">
        <text>5-carboxyamino-1-(5-phospho-D-ribosyl)imidazole + H(+) = 5-amino-1-(5-phospho-D-ribosyl)imidazole-4-carboxylate</text>
        <dbReference type="Rhea" id="RHEA:13193"/>
        <dbReference type="ChEBI" id="CHEBI:15378"/>
        <dbReference type="ChEBI" id="CHEBI:58730"/>
        <dbReference type="ChEBI" id="CHEBI:77657"/>
        <dbReference type="EC" id="5.4.99.18"/>
    </reaction>
</comment>
<dbReference type="InterPro" id="IPR011054">
    <property type="entry name" value="Rudment_hybrid_motif"/>
</dbReference>
<dbReference type="SMART" id="SM01001">
    <property type="entry name" value="AIRC"/>
    <property type="match status" value="1"/>
</dbReference>
<dbReference type="InterPro" id="IPR020561">
    <property type="entry name" value="PRibGlycinamid_synth_ATP-grasp"/>
</dbReference>
<comment type="pathway">
    <text evidence="3 11">Purine metabolism; IMP biosynthesis via de novo pathway; N(1)-(5-phospho-D-ribosyl)glycinamide from 5-phospho-alpha-D-ribose 1-diphosphate: step 2/2.</text>
</comment>
<dbReference type="SMART" id="SM01210">
    <property type="entry name" value="GARS_C"/>
    <property type="match status" value="1"/>
</dbReference>
<evidence type="ECO:0000256" key="13">
    <source>
        <dbReference type="PROSITE-ProRule" id="PRU00409"/>
    </source>
</evidence>
<dbReference type="EMBL" id="LSFI01000016">
    <property type="protein sequence ID" value="OAG27945.1"/>
    <property type="molecule type" value="Genomic_DNA"/>
</dbReference>
<dbReference type="InterPro" id="IPR020560">
    <property type="entry name" value="PRibGlycinamide_synth_C-dom"/>
</dbReference>
<comment type="similarity">
    <text evidence="10 11">Belongs to the GARS family.</text>
</comment>
<dbReference type="Pfam" id="PF02843">
    <property type="entry name" value="GARS_C"/>
    <property type="match status" value="1"/>
</dbReference>
<feature type="domain" description="ATP-grasp" evidence="14">
    <location>
        <begin position="107"/>
        <end position="313"/>
    </location>
</feature>
<evidence type="ECO:0000256" key="10">
    <source>
        <dbReference type="ARBA" id="ARBA00038345"/>
    </source>
</evidence>
<dbReference type="PROSITE" id="PS50975">
    <property type="entry name" value="ATP_GRASP"/>
    <property type="match status" value="1"/>
</dbReference>
<evidence type="ECO:0000256" key="7">
    <source>
        <dbReference type="ARBA" id="ARBA00022755"/>
    </source>
</evidence>
<keyword evidence="7 11" id="KW-0658">Purine biosynthesis</keyword>
<dbReference type="GO" id="GO:0005524">
    <property type="term" value="F:ATP binding"/>
    <property type="evidence" value="ECO:0007669"/>
    <property type="project" value="UniProtKB-UniRule"/>
</dbReference>
<dbReference type="SUPFAM" id="SSF56059">
    <property type="entry name" value="Glutathione synthetase ATP-binding domain-like"/>
    <property type="match status" value="1"/>
</dbReference>
<proteinExistence type="inferred from homology"/>
<dbReference type="SMART" id="SM01209">
    <property type="entry name" value="GARS_A"/>
    <property type="match status" value="1"/>
</dbReference>
<evidence type="ECO:0000259" key="14">
    <source>
        <dbReference type="PROSITE" id="PS50975"/>
    </source>
</evidence>
<dbReference type="GO" id="GO:0009113">
    <property type="term" value="P:purine nucleobase biosynthetic process"/>
    <property type="evidence" value="ECO:0007669"/>
    <property type="project" value="InterPro"/>
</dbReference>
<keyword evidence="5" id="KW-0479">Metal-binding</keyword>
<evidence type="ECO:0000256" key="8">
    <source>
        <dbReference type="ARBA" id="ARBA00022840"/>
    </source>
</evidence>
<keyword evidence="12" id="KW-0413">Isomerase</keyword>
<evidence type="ECO:0000256" key="11">
    <source>
        <dbReference type="HAMAP-Rule" id="MF_00138"/>
    </source>
</evidence>
<dbReference type="Pfam" id="PF01071">
    <property type="entry name" value="GARS_A"/>
    <property type="match status" value="1"/>
</dbReference>
<dbReference type="GO" id="GO:0004637">
    <property type="term" value="F:phosphoribosylamine-glycine ligase activity"/>
    <property type="evidence" value="ECO:0007669"/>
    <property type="project" value="UniProtKB-UniRule"/>
</dbReference>
<dbReference type="FunFam" id="3.90.600.10:FF:000001">
    <property type="entry name" value="Trifunctional purine biosynthetic protein adenosine-3"/>
    <property type="match status" value="1"/>
</dbReference>
<keyword evidence="4 11" id="KW-0436">Ligase</keyword>
<feature type="binding site" evidence="12">
    <location>
        <position position="434"/>
    </location>
    <ligand>
        <name>substrate</name>
    </ligand>
</feature>
<keyword evidence="6 13" id="KW-0547">Nucleotide-binding</keyword>
<evidence type="ECO:0000313" key="15">
    <source>
        <dbReference type="EMBL" id="OAG27945.1"/>
    </source>
</evidence>
<keyword evidence="9" id="KW-0464">Manganese</keyword>
<evidence type="ECO:0000256" key="12">
    <source>
        <dbReference type="HAMAP-Rule" id="MF_01929"/>
    </source>
</evidence>
<feature type="binding site" evidence="12">
    <location>
        <position position="437"/>
    </location>
    <ligand>
        <name>substrate</name>
    </ligand>
</feature>
<dbReference type="PANTHER" id="PTHR43472:SF1">
    <property type="entry name" value="PHOSPHORIBOSYLAMINE--GLYCINE LIGASE, CHLOROPLASTIC"/>
    <property type="match status" value="1"/>
</dbReference>
<dbReference type="InterPro" id="IPR000115">
    <property type="entry name" value="PRibGlycinamide_synth"/>
</dbReference>
<evidence type="ECO:0000256" key="1">
    <source>
        <dbReference type="ARBA" id="ARBA00001936"/>
    </source>
</evidence>
<comment type="cofactor">
    <cofactor evidence="1">
        <name>Mn(2+)</name>
        <dbReference type="ChEBI" id="CHEBI:29035"/>
    </cofactor>
</comment>
<comment type="pathway">
    <text evidence="12">Purine metabolism; IMP biosynthesis via de novo pathway; 5-amino-1-(5-phospho-D-ribosyl)imidazole-4-carboxylate from 5-amino-1-(5-phospho-D-ribosyl)imidazole (N5-CAIR route): step 2/2.</text>
</comment>
<dbReference type="STRING" id="1795632.TH606_04205"/>
<dbReference type="GO" id="GO:0006189">
    <property type="term" value="P:'de novo' IMP biosynthetic process"/>
    <property type="evidence" value="ECO:0007669"/>
    <property type="project" value="UniProtKB-UniRule"/>
</dbReference>
<dbReference type="GO" id="GO:0034023">
    <property type="term" value="F:5-(carboxyamino)imidazole ribonucleotide mutase activity"/>
    <property type="evidence" value="ECO:0007669"/>
    <property type="project" value="UniProtKB-UniRule"/>
</dbReference>
<dbReference type="Proteomes" id="UP000076964">
    <property type="component" value="Unassembled WGS sequence"/>
</dbReference>
<comment type="cofactor">
    <cofactor evidence="2">
        <name>Mg(2+)</name>
        <dbReference type="ChEBI" id="CHEBI:18420"/>
    </cofactor>
</comment>
<evidence type="ECO:0000256" key="6">
    <source>
        <dbReference type="ARBA" id="ARBA00022741"/>
    </source>
</evidence>
<evidence type="ECO:0000256" key="9">
    <source>
        <dbReference type="ARBA" id="ARBA00023211"/>
    </source>
</evidence>
<dbReference type="InterPro" id="IPR037123">
    <property type="entry name" value="PRibGlycinamide_synth_C_sf"/>
</dbReference>
<dbReference type="PANTHER" id="PTHR43472">
    <property type="entry name" value="PHOSPHORIBOSYLAMINE--GLYCINE LIGASE"/>
    <property type="match status" value="1"/>
</dbReference>
<dbReference type="AlphaFoldDB" id="A0A177E7S4"/>
<dbReference type="InterPro" id="IPR020562">
    <property type="entry name" value="PRibGlycinamide_synth_N"/>
</dbReference>
<dbReference type="FunFam" id="3.30.470.20:FF:000018">
    <property type="entry name" value="Trifunctional purine biosynthetic protein adenosine-3"/>
    <property type="match status" value="1"/>
</dbReference>
<organism evidence="15 16">
    <name type="scientific">Thermodesulfatator autotrophicus</name>
    <dbReference type="NCBI Taxonomy" id="1795632"/>
    <lineage>
        <taxon>Bacteria</taxon>
        <taxon>Pseudomonadati</taxon>
        <taxon>Thermodesulfobacteriota</taxon>
        <taxon>Thermodesulfobacteria</taxon>
        <taxon>Thermodesulfobacteriales</taxon>
        <taxon>Thermodesulfatatoraceae</taxon>
        <taxon>Thermodesulfatator</taxon>
    </lineage>
</organism>
<dbReference type="NCBIfam" id="TIGR01162">
    <property type="entry name" value="purE"/>
    <property type="match status" value="1"/>
</dbReference>
<dbReference type="InterPro" id="IPR016185">
    <property type="entry name" value="PreATP-grasp_dom_sf"/>
</dbReference>
<dbReference type="HAMAP" id="MF_01929">
    <property type="entry name" value="PurE_classI"/>
    <property type="match status" value="1"/>
</dbReference>
<keyword evidence="16" id="KW-1185">Reference proteome</keyword>
<dbReference type="SUPFAM" id="SSF51246">
    <property type="entry name" value="Rudiment single hybrid motif"/>
    <property type="match status" value="1"/>
</dbReference>
<dbReference type="UniPathway" id="UPA00074">
    <property type="reaction ID" value="UER00125"/>
</dbReference>
<feature type="binding site" evidence="12">
    <location>
        <position position="464"/>
    </location>
    <ligand>
        <name>substrate</name>
    </ligand>
</feature>
<dbReference type="NCBIfam" id="TIGR00877">
    <property type="entry name" value="purD"/>
    <property type="match status" value="1"/>
</dbReference>
<dbReference type="SUPFAM" id="SSF52255">
    <property type="entry name" value="N5-CAIR mutase (phosphoribosylaminoimidazole carboxylase, PurE)"/>
    <property type="match status" value="1"/>
</dbReference>
<sequence length="574" mass="61574">MKVLVLGSGGREHALCWKLAQSPLIEKVFCAPGNAGIAEDAECIPISVNDFEALADFAQKEDIAFTIVGPEDPLAKGIVDFFEDRGLKIFGPSAKAAQIEGSKVFAKKIMAKYGIPTASFEIFDDPQKAIEYVEKKGAPIVVKADGLAAGKGVIVCDTVEEAKEAINKIMVEKAFGEAGNRVVIEECLFGEEASFMILTDGKTLFVLPSSQDHKPLLDGDKGPNTGGMGAYSPAPVVTPELEEKIMKTIMEPLIKGLAQEGIPYKGVLYAGLMIVDGEPYVLEFNCRFGDPECQPLMMRIKSDLAEIIMAALEGKLAEKKLELREEAAVCVVMASKGYPGKYEKGKVIKGLEEVGRMPGVKVFHAGTAKKDGEFVTNGGRVLGVTALGKDIPEAIDKAYEAVEKISWEGVHFRRDIGRKAIKHLPPKVLIFAGSKSDLPIIFKTEEVFQEFLVPYRIVVASSYRNPDKVRSLVKNAEEKGIKVLVAGAGLAAHLAGAIASETILPVIGLPLATGTLGGIDALLSTAQMPPGVPVATVTINGSINAAILAIQMLALSDERLQKRLLKYKKQLAEN</sequence>
<dbReference type="Gene3D" id="3.40.50.1970">
    <property type="match status" value="1"/>
</dbReference>
<comment type="caution">
    <text evidence="15">The sequence shown here is derived from an EMBL/GenBank/DDBJ whole genome shotgun (WGS) entry which is preliminary data.</text>
</comment>
<dbReference type="FunFam" id="3.30.1490.20:FF:000006">
    <property type="entry name" value="phosphoribosylamine--glycine ligase, chloroplastic-like"/>
    <property type="match status" value="1"/>
</dbReference>
<evidence type="ECO:0000256" key="2">
    <source>
        <dbReference type="ARBA" id="ARBA00001946"/>
    </source>
</evidence>
<dbReference type="FunFam" id="3.40.50.20:FF:000006">
    <property type="entry name" value="Phosphoribosylamine--glycine ligase, chloroplastic"/>
    <property type="match status" value="1"/>
</dbReference>